<dbReference type="InterPro" id="IPR029058">
    <property type="entry name" value="AB_hydrolase_fold"/>
</dbReference>
<comment type="caution">
    <text evidence="2">The sequence shown here is derived from an EMBL/GenBank/DDBJ whole genome shotgun (WGS) entry which is preliminary data.</text>
</comment>
<reference evidence="2 3" key="1">
    <citation type="submission" date="2016-11" db="EMBL/GenBank/DDBJ databases">
        <authorList>
            <person name="Varghese N."/>
            <person name="Submissions S."/>
        </authorList>
    </citation>
    <scope>NUCLEOTIDE SEQUENCE [LARGE SCALE GENOMIC DNA]</scope>
    <source>
        <strain evidence="2 3">CGMCC 1.12174</strain>
        <strain evidence="1 4">DSM 26351</strain>
    </source>
</reference>
<keyword evidence="4" id="KW-1185">Reference proteome</keyword>
<dbReference type="AlphaFoldDB" id="A0A1M6V9P4"/>
<dbReference type="EMBL" id="FRAT01000004">
    <property type="protein sequence ID" value="SHK78227.1"/>
    <property type="molecule type" value="Genomic_DNA"/>
</dbReference>
<evidence type="ECO:0000313" key="2">
    <source>
        <dbReference type="EMBL" id="SHK78227.1"/>
    </source>
</evidence>
<dbReference type="STRING" id="1055723.SAMN05216293_1953"/>
<dbReference type="Gene3D" id="3.40.50.1820">
    <property type="entry name" value="alpha/beta hydrolase"/>
    <property type="match status" value="1"/>
</dbReference>
<protein>
    <submittedName>
        <fullName evidence="2">Predicted esterase</fullName>
    </submittedName>
</protein>
<name>A0A1M6V9P4_9FLAO</name>
<evidence type="ECO:0000313" key="4">
    <source>
        <dbReference type="Proteomes" id="UP000198940"/>
    </source>
</evidence>
<accession>A0A1M6V9P4</accession>
<dbReference type="SUPFAM" id="SSF53474">
    <property type="entry name" value="alpha/beta-Hydrolases"/>
    <property type="match status" value="1"/>
</dbReference>
<dbReference type="OrthoDB" id="595091at2"/>
<dbReference type="Proteomes" id="UP000198940">
    <property type="component" value="Unassembled WGS sequence"/>
</dbReference>
<gene>
    <name evidence="1" type="ORF">SAMN04487891_10755</name>
    <name evidence="2" type="ORF">SAMN05216293_1953</name>
</gene>
<dbReference type="EMBL" id="FOKU01000007">
    <property type="protein sequence ID" value="SFC19388.1"/>
    <property type="molecule type" value="Genomic_DNA"/>
</dbReference>
<evidence type="ECO:0000313" key="1">
    <source>
        <dbReference type="EMBL" id="SFC19388.1"/>
    </source>
</evidence>
<proteinExistence type="predicted"/>
<organism evidence="2 3">
    <name type="scientific">Flagellimonas taeanensis</name>
    <dbReference type="NCBI Taxonomy" id="1005926"/>
    <lineage>
        <taxon>Bacteria</taxon>
        <taxon>Pseudomonadati</taxon>
        <taxon>Bacteroidota</taxon>
        <taxon>Flavobacteriia</taxon>
        <taxon>Flavobacteriales</taxon>
        <taxon>Flavobacteriaceae</taxon>
        <taxon>Flagellimonas</taxon>
    </lineage>
</organism>
<sequence length="214" mass="24504">MPHNEKTVAYTTENSYLTQNTISASTKNVWLVFHGIGYLSRYFVKYFNSLDPETNYIIVPQAPSKYYLGNEYKYVGASWLTKENTRMEIGNVLNYIDAVLEAENLPKDLNFVLFGFSQGVSIAMRWLAHRKITCKTVALYAGGIPDELTEKDFDFLDFDVTNVKVIYGDTDEFLNPDRLKVEKIKIDNLFRGKAEIITFVGGHEMKPEIIKSLV</sequence>
<dbReference type="RefSeq" id="WP_072879420.1">
    <property type="nucleotide sequence ID" value="NZ_FOKU01000007.1"/>
</dbReference>
<dbReference type="Proteomes" id="UP000184031">
    <property type="component" value="Unassembled WGS sequence"/>
</dbReference>
<evidence type="ECO:0000313" key="3">
    <source>
        <dbReference type="Proteomes" id="UP000184031"/>
    </source>
</evidence>